<evidence type="ECO:0000256" key="1">
    <source>
        <dbReference type="ARBA" id="ARBA00004651"/>
    </source>
</evidence>
<feature type="transmembrane region" description="Helical" evidence="14">
    <location>
        <begin position="315"/>
        <end position="337"/>
    </location>
</feature>
<evidence type="ECO:0000256" key="10">
    <source>
        <dbReference type="ARBA" id="ARBA00023136"/>
    </source>
</evidence>
<keyword evidence="9 14" id="KW-1133">Transmembrane helix</keyword>
<evidence type="ECO:0000256" key="5">
    <source>
        <dbReference type="ARBA" id="ARBA00022475"/>
    </source>
</evidence>
<dbReference type="GO" id="GO:0042121">
    <property type="term" value="P:alginic acid biosynthetic process"/>
    <property type="evidence" value="ECO:0007669"/>
    <property type="project" value="UniProtKB-KW"/>
</dbReference>
<dbReference type="InterPro" id="IPR028362">
    <property type="entry name" value="AlgI"/>
</dbReference>
<feature type="transmembrane region" description="Helical" evidence="14">
    <location>
        <begin position="118"/>
        <end position="143"/>
    </location>
</feature>
<name>A0A3N1L0Y2_9PROT</name>
<dbReference type="PANTHER" id="PTHR13285">
    <property type="entry name" value="ACYLTRANSFERASE"/>
    <property type="match status" value="1"/>
</dbReference>
<feature type="transmembrane region" description="Helical" evidence="14">
    <location>
        <begin position="382"/>
        <end position="399"/>
    </location>
</feature>
<keyword evidence="5 13" id="KW-1003">Cell membrane</keyword>
<dbReference type="PIRSF" id="PIRSF016636">
    <property type="entry name" value="AlgI_DltB"/>
    <property type="match status" value="1"/>
</dbReference>
<evidence type="ECO:0000256" key="11">
    <source>
        <dbReference type="ARBA" id="ARBA00023315"/>
    </source>
</evidence>
<feature type="transmembrane region" description="Helical" evidence="14">
    <location>
        <begin position="357"/>
        <end position="377"/>
    </location>
</feature>
<comment type="similarity">
    <text evidence="3 13">Belongs to the membrane-bound acyltransferase family.</text>
</comment>
<evidence type="ECO:0000313" key="16">
    <source>
        <dbReference type="Proteomes" id="UP000278222"/>
    </source>
</evidence>
<evidence type="ECO:0000313" key="15">
    <source>
        <dbReference type="EMBL" id="ROP84699.1"/>
    </source>
</evidence>
<protein>
    <recommendedName>
        <fullName evidence="4">Probable alginate O-acetylase AlgI</fullName>
    </recommendedName>
    <alternativeName>
        <fullName evidence="12">Alginate biosynthesis protein AlgI</fullName>
    </alternativeName>
</protein>
<dbReference type="PIRSF" id="PIRSF500217">
    <property type="entry name" value="AlgI"/>
    <property type="match status" value="1"/>
</dbReference>
<sequence>MLFPTTQFLVFFCVVFALHWRLVAWPRLDKAMLLAASWFFYACWDPRFLLLLAFSAGNSWIAGRLLDRLPPGQGHRAVTAASVGLHLLTLGFFKYYAFFVPELLALAGGHGIDLPLPLLEIVLPVGISFFTFQGISYVVDVARGDARAARDPLDVFLYISFFPHLVAGPIVRAANFLPQLAAPLSRDRVPLVMAGLLILGGLFKKMVIANGLATGLVDPVFADPAAHGALDLWLATYGYAIQIYCDFSAYSDIAIGVAALLGFHFPRNFDQPYRARSLAEFWRRWHISLSSFLRDYLYRPLGGNRRGPRRTMANLLIVMLLGGLWHGAAWTFVLWGLLHGLVLALERLIGWKGAEGWRGVLAAVIVFHVVCAGWVLFRSPDVAAAGQVFAGLFGGGWSAGRATPFAVGLIALGLALHWLPAGWLSQVERALAGWPAWAFGLAAGVCLVAIDAAGPDGVAPFIYFRF</sequence>
<evidence type="ECO:0000256" key="2">
    <source>
        <dbReference type="ARBA" id="ARBA00005182"/>
    </source>
</evidence>
<comment type="subcellular location">
    <subcellularLocation>
        <location evidence="1">Cell membrane</location>
        <topology evidence="1">Multi-pass membrane protein</topology>
    </subcellularLocation>
</comment>
<dbReference type="GO" id="GO:0016746">
    <property type="term" value="F:acyltransferase activity"/>
    <property type="evidence" value="ECO:0007669"/>
    <property type="project" value="UniProtKB-KW"/>
</dbReference>
<keyword evidence="6 13" id="KW-0808">Transferase</keyword>
<gene>
    <name evidence="15" type="ORF">EDC65_4054</name>
</gene>
<dbReference type="PANTHER" id="PTHR13285:SF23">
    <property type="entry name" value="TEICHOIC ACID D-ALANYLTRANSFERASE"/>
    <property type="match status" value="1"/>
</dbReference>
<reference evidence="15 16" key="1">
    <citation type="submission" date="2018-11" db="EMBL/GenBank/DDBJ databases">
        <title>Genomic Encyclopedia of Type Strains, Phase IV (KMG-IV): sequencing the most valuable type-strain genomes for metagenomic binning, comparative biology and taxonomic classification.</title>
        <authorList>
            <person name="Goeker M."/>
        </authorList>
    </citation>
    <scope>NUCLEOTIDE SEQUENCE [LARGE SCALE GENOMIC DNA]</scope>
    <source>
        <strain evidence="15 16">DSM 5900</strain>
    </source>
</reference>
<keyword evidence="11 13" id="KW-0012">Acyltransferase</keyword>
<dbReference type="InterPro" id="IPR004299">
    <property type="entry name" value="MBOAT_fam"/>
</dbReference>
<evidence type="ECO:0000256" key="14">
    <source>
        <dbReference type="SAM" id="Phobius"/>
    </source>
</evidence>
<feature type="transmembrane region" description="Helical" evidence="14">
    <location>
        <begin position="155"/>
        <end position="177"/>
    </location>
</feature>
<organism evidence="15 16">
    <name type="scientific">Stella humosa</name>
    <dbReference type="NCBI Taxonomy" id="94"/>
    <lineage>
        <taxon>Bacteria</taxon>
        <taxon>Pseudomonadati</taxon>
        <taxon>Pseudomonadota</taxon>
        <taxon>Alphaproteobacteria</taxon>
        <taxon>Rhodospirillales</taxon>
        <taxon>Stellaceae</taxon>
        <taxon>Stella</taxon>
    </lineage>
</organism>
<evidence type="ECO:0000256" key="12">
    <source>
        <dbReference type="ARBA" id="ARBA00031030"/>
    </source>
</evidence>
<dbReference type="EMBL" id="RJKX01000015">
    <property type="protein sequence ID" value="ROP84699.1"/>
    <property type="molecule type" value="Genomic_DNA"/>
</dbReference>
<dbReference type="OrthoDB" id="139172at2"/>
<dbReference type="GO" id="GO:0005886">
    <property type="term" value="C:plasma membrane"/>
    <property type="evidence" value="ECO:0007669"/>
    <property type="project" value="UniProtKB-SubCell"/>
</dbReference>
<feature type="transmembrane region" description="Helical" evidence="14">
    <location>
        <begin position="431"/>
        <end position="450"/>
    </location>
</feature>
<dbReference type="RefSeq" id="WP_123692810.1">
    <property type="nucleotide sequence ID" value="NZ_AP019700.1"/>
</dbReference>
<feature type="transmembrane region" description="Helical" evidence="14">
    <location>
        <begin position="78"/>
        <end position="98"/>
    </location>
</feature>
<comment type="caution">
    <text evidence="15">The sequence shown here is derived from an EMBL/GenBank/DDBJ whole genome shotgun (WGS) entry which is preliminary data.</text>
</comment>
<feature type="transmembrane region" description="Helical" evidence="14">
    <location>
        <begin position="405"/>
        <end position="424"/>
    </location>
</feature>
<evidence type="ECO:0000256" key="6">
    <source>
        <dbReference type="ARBA" id="ARBA00022679"/>
    </source>
</evidence>
<dbReference type="InterPro" id="IPR051085">
    <property type="entry name" value="MB_O-acyltransferase"/>
</dbReference>
<evidence type="ECO:0000256" key="8">
    <source>
        <dbReference type="ARBA" id="ARBA00022841"/>
    </source>
</evidence>
<evidence type="ECO:0000256" key="7">
    <source>
        <dbReference type="ARBA" id="ARBA00022692"/>
    </source>
</evidence>
<dbReference type="Proteomes" id="UP000278222">
    <property type="component" value="Unassembled WGS sequence"/>
</dbReference>
<dbReference type="InterPro" id="IPR024194">
    <property type="entry name" value="Ac/AlaTfrase_AlgI/DltB"/>
</dbReference>
<evidence type="ECO:0000256" key="3">
    <source>
        <dbReference type="ARBA" id="ARBA00010323"/>
    </source>
</evidence>
<evidence type="ECO:0000256" key="13">
    <source>
        <dbReference type="PIRNR" id="PIRNR016636"/>
    </source>
</evidence>
<keyword evidence="7 14" id="KW-0812">Transmembrane</keyword>
<accession>A0A3N1L0Y2</accession>
<proteinExistence type="inferred from homology"/>
<evidence type="ECO:0000256" key="4">
    <source>
        <dbReference type="ARBA" id="ARBA00016084"/>
    </source>
</evidence>
<keyword evidence="8" id="KW-0016">Alginate biosynthesis</keyword>
<keyword evidence="10 13" id="KW-0472">Membrane</keyword>
<comment type="pathway">
    <text evidence="2">Glycan biosynthesis; alginate biosynthesis.</text>
</comment>
<keyword evidence="16" id="KW-1185">Reference proteome</keyword>
<feature type="transmembrane region" description="Helical" evidence="14">
    <location>
        <begin position="189"/>
        <end position="207"/>
    </location>
</feature>
<dbReference type="Pfam" id="PF03062">
    <property type="entry name" value="MBOAT"/>
    <property type="match status" value="1"/>
</dbReference>
<evidence type="ECO:0000256" key="9">
    <source>
        <dbReference type="ARBA" id="ARBA00022989"/>
    </source>
</evidence>
<dbReference type="AlphaFoldDB" id="A0A3N1L0Y2"/>